<dbReference type="Proteomes" id="UP000886890">
    <property type="component" value="Unassembled WGS sequence"/>
</dbReference>
<organism evidence="3 4">
    <name type="scientific">Candidatus Fusicatenibacter merdavium</name>
    <dbReference type="NCBI Taxonomy" id="2838600"/>
    <lineage>
        <taxon>Bacteria</taxon>
        <taxon>Bacillati</taxon>
        <taxon>Bacillota</taxon>
        <taxon>Clostridia</taxon>
        <taxon>Lachnospirales</taxon>
        <taxon>Lachnospiraceae</taxon>
        <taxon>Fusicatenibacter</taxon>
    </lineage>
</organism>
<name>A0A9D1XB57_9FIRM</name>
<proteinExistence type="predicted"/>
<reference evidence="3" key="1">
    <citation type="journal article" date="2021" name="PeerJ">
        <title>Extensive microbial diversity within the chicken gut microbiome revealed by metagenomics and culture.</title>
        <authorList>
            <person name="Gilroy R."/>
            <person name="Ravi A."/>
            <person name="Getino M."/>
            <person name="Pursley I."/>
            <person name="Horton D.L."/>
            <person name="Alikhan N.F."/>
            <person name="Baker D."/>
            <person name="Gharbi K."/>
            <person name="Hall N."/>
            <person name="Watson M."/>
            <person name="Adriaenssens E.M."/>
            <person name="Foster-Nyarko E."/>
            <person name="Jarju S."/>
            <person name="Secka A."/>
            <person name="Antonio M."/>
            <person name="Oren A."/>
            <person name="Chaudhuri R.R."/>
            <person name="La Ragione R."/>
            <person name="Hildebrand F."/>
            <person name="Pallen M.J."/>
        </authorList>
    </citation>
    <scope>NUCLEOTIDE SEQUENCE</scope>
    <source>
        <strain evidence="3">CHK183-1962</strain>
    </source>
</reference>
<feature type="compositionally biased region" description="Acidic residues" evidence="1">
    <location>
        <begin position="53"/>
        <end position="73"/>
    </location>
</feature>
<feature type="region of interest" description="Disordered" evidence="1">
    <location>
        <begin position="31"/>
        <end position="77"/>
    </location>
</feature>
<feature type="signal peptide" evidence="2">
    <location>
        <begin position="1"/>
        <end position="25"/>
    </location>
</feature>
<feature type="compositionally biased region" description="Polar residues" evidence="1">
    <location>
        <begin position="37"/>
        <end position="52"/>
    </location>
</feature>
<sequence length="379" mass="40422">MKRWNKTRKLPAVLLAVLLALSVLAGCSDAASSDSSVNDGSQTASASGSEVQDASDNEEQDGEPAVSESDDGSSEPVDVRIAALKGPTAMGMVKFMNDVDQQTITDENYTFSIVASPDEVTPQIAQGNLDIAAVPANLASILYNNMDGAVQVLTVNTLGVLYIVENGDTIQSVADLKGKTIYASGKGSTPEYALNYVLEQNGLVPGTDVTIEWKSEHSECVAAITADAAGIAMLPQPFVTTALTQNPSLRVALDLTEEWEKVQTDDSAASTLITGATVVRTEFAQEHPEAVENFLKHYKESVEYVNGNTEEAAKLVGNYDIVTEEVAKTALPECNIVYLAGDEMKEKLSGYLSVLNEQNPESIGGTLPGDDFYYTEETE</sequence>
<comment type="caution">
    <text evidence="3">The sequence shown here is derived from an EMBL/GenBank/DDBJ whole genome shotgun (WGS) entry which is preliminary data.</text>
</comment>
<gene>
    <name evidence="3" type="ORF">H9734_01505</name>
</gene>
<evidence type="ECO:0000256" key="2">
    <source>
        <dbReference type="SAM" id="SignalP"/>
    </source>
</evidence>
<dbReference type="Pfam" id="PF12974">
    <property type="entry name" value="Phosphonate-bd"/>
    <property type="match status" value="1"/>
</dbReference>
<dbReference type="PANTHER" id="PTHR30024:SF46">
    <property type="entry name" value="ABC TRANSPORTER, SUBSTRATE-BINDING LIPOPROTEIN"/>
    <property type="match status" value="1"/>
</dbReference>
<dbReference type="EMBL" id="DXEK01000020">
    <property type="protein sequence ID" value="HIX76263.1"/>
    <property type="molecule type" value="Genomic_DNA"/>
</dbReference>
<dbReference type="PROSITE" id="PS51257">
    <property type="entry name" value="PROKAR_LIPOPROTEIN"/>
    <property type="match status" value="1"/>
</dbReference>
<dbReference type="AlphaFoldDB" id="A0A9D1XB57"/>
<accession>A0A9D1XB57</accession>
<evidence type="ECO:0000256" key="1">
    <source>
        <dbReference type="SAM" id="MobiDB-lite"/>
    </source>
</evidence>
<dbReference type="PANTHER" id="PTHR30024">
    <property type="entry name" value="ALIPHATIC SULFONATES-BINDING PROTEIN-RELATED"/>
    <property type="match status" value="1"/>
</dbReference>
<feature type="chain" id="PRO_5038382757" evidence="2">
    <location>
        <begin position="26"/>
        <end position="379"/>
    </location>
</feature>
<dbReference type="Gene3D" id="3.40.190.10">
    <property type="entry name" value="Periplasmic binding protein-like II"/>
    <property type="match status" value="2"/>
</dbReference>
<reference evidence="3" key="2">
    <citation type="submission" date="2021-04" db="EMBL/GenBank/DDBJ databases">
        <authorList>
            <person name="Gilroy R."/>
        </authorList>
    </citation>
    <scope>NUCLEOTIDE SEQUENCE</scope>
    <source>
        <strain evidence="3">CHK183-1962</strain>
    </source>
</reference>
<keyword evidence="2" id="KW-0732">Signal</keyword>
<evidence type="ECO:0000313" key="3">
    <source>
        <dbReference type="EMBL" id="HIX76263.1"/>
    </source>
</evidence>
<dbReference type="SUPFAM" id="SSF53850">
    <property type="entry name" value="Periplasmic binding protein-like II"/>
    <property type="match status" value="1"/>
</dbReference>
<dbReference type="InterPro" id="IPR027024">
    <property type="entry name" value="UCP027386_ABC_sbc_TM0202"/>
</dbReference>
<protein>
    <submittedName>
        <fullName evidence="3">ABC transporter substrate-binding protein</fullName>
    </submittedName>
</protein>
<evidence type="ECO:0000313" key="4">
    <source>
        <dbReference type="Proteomes" id="UP000886890"/>
    </source>
</evidence>
<dbReference type="PIRSF" id="PIRSF027386">
    <property type="entry name" value="UCP027386_ABC_sbc_TM0202"/>
    <property type="match status" value="1"/>
</dbReference>